<feature type="non-terminal residue" evidence="1">
    <location>
        <position position="62"/>
    </location>
</feature>
<evidence type="ECO:0000313" key="1">
    <source>
        <dbReference type="EMBL" id="TEB41619.1"/>
    </source>
</evidence>
<organism evidence="1 2">
    <name type="scientific">Flavobacterium circumlabens</name>
    <dbReference type="NCBI Taxonomy" id="2133765"/>
    <lineage>
        <taxon>Bacteria</taxon>
        <taxon>Pseudomonadati</taxon>
        <taxon>Bacteroidota</taxon>
        <taxon>Flavobacteriia</taxon>
        <taxon>Flavobacteriales</taxon>
        <taxon>Flavobacteriaceae</taxon>
        <taxon>Flavobacterium</taxon>
    </lineage>
</organism>
<comment type="caution">
    <text evidence="1">The sequence shown here is derived from an EMBL/GenBank/DDBJ whole genome shotgun (WGS) entry which is preliminary data.</text>
</comment>
<dbReference type="AlphaFoldDB" id="A0A4Y7U734"/>
<dbReference type="EMBL" id="QWDN01000066">
    <property type="protein sequence ID" value="TEB41619.1"/>
    <property type="molecule type" value="Genomic_DNA"/>
</dbReference>
<proteinExistence type="predicted"/>
<evidence type="ECO:0000313" key="2">
    <source>
        <dbReference type="Proteomes" id="UP000298340"/>
    </source>
</evidence>
<reference evidence="1 2" key="1">
    <citation type="journal article" date="2018" name="Syst. Appl. Microbiol.">
        <title>Flavobacterium circumlabens sp. nov. and Flavobacterium cupreum sp. nov., two psychrotrophic species isolated from Antarctic environmental samples.</title>
        <authorList>
            <person name="Kralova S."/>
            <person name="Busse H.J."/>
            <person name="Svec P."/>
            <person name="Maslanova I."/>
            <person name="Stankova E."/>
            <person name="Bartak M."/>
            <person name="Sedlacek I."/>
        </authorList>
    </citation>
    <scope>NUCLEOTIDE SEQUENCE [LARGE SCALE GENOMIC DNA]</scope>
    <source>
        <strain evidence="1 2">CCM 8828</strain>
    </source>
</reference>
<accession>A0A4Y7U734</accession>
<sequence length="62" mass="6485">MRNQELTSATATLKAKATAGIPRIGNVALSDKTLYLSVAIKGQGGTVDIIDVNTKREVGITN</sequence>
<gene>
    <name evidence="1" type="ORF">D0809_24580</name>
</gene>
<protein>
    <submittedName>
        <fullName evidence="1">Uncharacterized protein</fullName>
    </submittedName>
</protein>
<name>A0A4Y7U734_9FLAO</name>
<dbReference type="RefSeq" id="WP_134092263.1">
    <property type="nucleotide sequence ID" value="NZ_QWDN01000066.1"/>
</dbReference>
<dbReference type="Proteomes" id="UP000298340">
    <property type="component" value="Unassembled WGS sequence"/>
</dbReference>